<dbReference type="GO" id="GO:0005802">
    <property type="term" value="C:trans-Golgi network"/>
    <property type="evidence" value="ECO:0007669"/>
    <property type="project" value="TreeGrafter"/>
</dbReference>
<dbReference type="Proteomes" id="UP000192247">
    <property type="component" value="Unassembled WGS sequence"/>
</dbReference>
<protein>
    <recommendedName>
        <fullName evidence="6">Protein YIPF</fullName>
    </recommendedName>
</protein>
<evidence type="ECO:0000256" key="6">
    <source>
        <dbReference type="RuleBase" id="RU361264"/>
    </source>
</evidence>
<keyword evidence="5 6" id="KW-0472">Membrane</keyword>
<dbReference type="PANTHER" id="PTHR21236:SF2">
    <property type="entry name" value="PROTEIN YIPF"/>
    <property type="match status" value="1"/>
</dbReference>
<evidence type="ECO:0000313" key="10">
    <source>
        <dbReference type="Proteomes" id="UP000192247"/>
    </source>
</evidence>
<comment type="caution">
    <text evidence="9">The sequence shown here is derived from an EMBL/GenBank/DDBJ whole genome shotgun (WGS) entry which is preliminary data.</text>
</comment>
<evidence type="ECO:0000256" key="4">
    <source>
        <dbReference type="ARBA" id="ARBA00022989"/>
    </source>
</evidence>
<comment type="similarity">
    <text evidence="2 6">Belongs to the YIP1 family.</text>
</comment>
<dbReference type="GO" id="GO:0000139">
    <property type="term" value="C:Golgi membrane"/>
    <property type="evidence" value="ECO:0007669"/>
    <property type="project" value="UniProtKB-SubCell"/>
</dbReference>
<dbReference type="FunCoup" id="A0A1V9X2W3">
    <property type="interactions" value="1863"/>
</dbReference>
<evidence type="ECO:0000256" key="7">
    <source>
        <dbReference type="SAM" id="MobiDB-lite"/>
    </source>
</evidence>
<feature type="transmembrane region" description="Helical" evidence="6">
    <location>
        <begin position="266"/>
        <end position="283"/>
    </location>
</feature>
<feature type="transmembrane region" description="Helical" evidence="6">
    <location>
        <begin position="242"/>
        <end position="260"/>
    </location>
</feature>
<evidence type="ECO:0000256" key="1">
    <source>
        <dbReference type="ARBA" id="ARBA00004141"/>
    </source>
</evidence>
<feature type="transmembrane region" description="Helical" evidence="6">
    <location>
        <begin position="178"/>
        <end position="198"/>
    </location>
</feature>
<evidence type="ECO:0000256" key="2">
    <source>
        <dbReference type="ARBA" id="ARBA00010596"/>
    </source>
</evidence>
<organism evidence="9 10">
    <name type="scientific">Tropilaelaps mercedesae</name>
    <dbReference type="NCBI Taxonomy" id="418985"/>
    <lineage>
        <taxon>Eukaryota</taxon>
        <taxon>Metazoa</taxon>
        <taxon>Ecdysozoa</taxon>
        <taxon>Arthropoda</taxon>
        <taxon>Chelicerata</taxon>
        <taxon>Arachnida</taxon>
        <taxon>Acari</taxon>
        <taxon>Parasitiformes</taxon>
        <taxon>Mesostigmata</taxon>
        <taxon>Gamasina</taxon>
        <taxon>Dermanyssoidea</taxon>
        <taxon>Laelapidae</taxon>
        <taxon>Tropilaelaps</taxon>
    </lineage>
</organism>
<keyword evidence="4 6" id="KW-1133">Transmembrane helix</keyword>
<feature type="region of interest" description="Disordered" evidence="7">
    <location>
        <begin position="1"/>
        <end position="81"/>
    </location>
</feature>
<dbReference type="InParanoid" id="A0A1V9X2W3"/>
<dbReference type="GO" id="GO:0006888">
    <property type="term" value="P:endoplasmic reticulum to Golgi vesicle-mediated transport"/>
    <property type="evidence" value="ECO:0007669"/>
    <property type="project" value="InterPro"/>
</dbReference>
<dbReference type="PANTHER" id="PTHR21236">
    <property type="entry name" value="GOLGI MEMBRANE PROTEIN YIP1"/>
    <property type="match status" value="1"/>
</dbReference>
<reference evidence="9 10" key="1">
    <citation type="journal article" date="2017" name="Gigascience">
        <title>Draft genome of the honey bee ectoparasitic mite, Tropilaelaps mercedesae, is shaped by the parasitic life history.</title>
        <authorList>
            <person name="Dong X."/>
            <person name="Armstrong S.D."/>
            <person name="Xia D."/>
            <person name="Makepeace B.L."/>
            <person name="Darby A.C."/>
            <person name="Kadowaki T."/>
        </authorList>
    </citation>
    <scope>NUCLEOTIDE SEQUENCE [LARGE SCALE GENOMIC DNA]</scope>
    <source>
        <strain evidence="9">Wuxi-XJTLU</strain>
    </source>
</reference>
<dbReference type="STRING" id="418985.A0A1V9X2W3"/>
<dbReference type="OrthoDB" id="440385at2759"/>
<dbReference type="InterPro" id="IPR006977">
    <property type="entry name" value="Yip1_dom"/>
</dbReference>
<gene>
    <name evidence="9" type="ORF">BIW11_13421</name>
</gene>
<evidence type="ECO:0000256" key="5">
    <source>
        <dbReference type="ARBA" id="ARBA00023136"/>
    </source>
</evidence>
<accession>A0A1V9X2W3</accession>
<dbReference type="EMBL" id="MNPL01028212">
    <property type="protein sequence ID" value="OQR67602.1"/>
    <property type="molecule type" value="Genomic_DNA"/>
</dbReference>
<feature type="transmembrane region" description="Helical" evidence="6">
    <location>
        <begin position="210"/>
        <end position="230"/>
    </location>
</feature>
<sequence length="284" mass="30711">TRHPTVGPPSKPVAGFHSIPPQHRPHPQHAGGNERTDLASQPSTERVPPRRRRSTTASLAQHPKGRGRSGTRKTGGKMTDVNRPLYYDPWAQQPPFTNMLAGNMAIDSKQGEFDNEPPLLEELGINVDHIWDKTLAVLNPLRKSEATILNECDLAGPLVFCLAFGCFLMLAGKIHFGYIYGLGLVGTLSLYALLNLMSHEGISVGTTVSVLGYCLLPIVLLSGVSIVISLKGALGTCSALMAISWCAYSASKLFVTALSMDQQQLLVLYPCALVYGVFALLTIF</sequence>
<feature type="compositionally biased region" description="Pro residues" evidence="7">
    <location>
        <begin position="1"/>
        <end position="11"/>
    </location>
</feature>
<dbReference type="GO" id="GO:0048280">
    <property type="term" value="P:vesicle fusion with Golgi apparatus"/>
    <property type="evidence" value="ECO:0007669"/>
    <property type="project" value="TreeGrafter"/>
</dbReference>
<dbReference type="Pfam" id="PF04893">
    <property type="entry name" value="Yip1"/>
    <property type="match status" value="1"/>
</dbReference>
<feature type="compositionally biased region" description="Basic residues" evidence="7">
    <location>
        <begin position="63"/>
        <end position="75"/>
    </location>
</feature>
<proteinExistence type="inferred from homology"/>
<keyword evidence="3 6" id="KW-0812">Transmembrane</keyword>
<comment type="caution">
    <text evidence="6">Lacks conserved residue(s) required for the propagation of feature annotation.</text>
</comment>
<dbReference type="InterPro" id="IPR045231">
    <property type="entry name" value="Yip1/4-like"/>
</dbReference>
<evidence type="ECO:0000256" key="3">
    <source>
        <dbReference type="ARBA" id="ARBA00022692"/>
    </source>
</evidence>
<evidence type="ECO:0000259" key="8">
    <source>
        <dbReference type="Pfam" id="PF04893"/>
    </source>
</evidence>
<comment type="subcellular location">
    <subcellularLocation>
        <location evidence="6">Golgi apparatus membrane</location>
        <topology evidence="6">Multi-pass membrane protein</topology>
    </subcellularLocation>
    <subcellularLocation>
        <location evidence="1">Membrane</location>
        <topology evidence="1">Multi-pass membrane protein</topology>
    </subcellularLocation>
</comment>
<feature type="domain" description="Yip1" evidence="8">
    <location>
        <begin position="139"/>
        <end position="281"/>
    </location>
</feature>
<dbReference type="AlphaFoldDB" id="A0A1V9X2W3"/>
<evidence type="ECO:0000313" key="9">
    <source>
        <dbReference type="EMBL" id="OQR67602.1"/>
    </source>
</evidence>
<feature type="non-terminal residue" evidence="9">
    <location>
        <position position="1"/>
    </location>
</feature>
<keyword evidence="10" id="KW-1185">Reference proteome</keyword>
<name>A0A1V9X2W3_9ACAR</name>